<accession>A0A3A4R6W6</accession>
<dbReference type="PANTHER" id="PTHR30385:SF7">
    <property type="entry name" value="RNA POLYMERASE SIGMA FACTOR FLIA"/>
    <property type="match status" value="1"/>
</dbReference>
<dbReference type="SUPFAM" id="SSF88659">
    <property type="entry name" value="Sigma3 and sigma4 domains of RNA polymerase sigma factors"/>
    <property type="match status" value="2"/>
</dbReference>
<sequence>MNTKKTARKKNPEKEKILQELWREYKDNGDRKAKEKLILNYLPLVKYIAGRMAVNMPSHIDSDDLISSGVIGLVKAIERYDLECGTQFETYATTRVKGSILDELRSLDWVPRSVRGKAKTLQKVYAALEEELGRPATDEEVAAHLQISESELQEWIAYATPTTLVSLNAVLNSGDDDKPLQVIDTLEDSKNKSPLSNTEQKELQGFLADSINDLSTQEKMVVVLYYYEGLMLKEIGEILGVSESRVSQVHTKAMLRLKGKLSQRTKDYIEDYIEVSQ</sequence>
<dbReference type="PROSITE" id="PS00715">
    <property type="entry name" value="SIGMA70_1"/>
    <property type="match status" value="1"/>
</dbReference>
<dbReference type="GO" id="GO:0016987">
    <property type="term" value="F:sigma factor activity"/>
    <property type="evidence" value="ECO:0007669"/>
    <property type="project" value="UniProtKB-KW"/>
</dbReference>
<keyword evidence="1" id="KW-0805">Transcription regulation</keyword>
<dbReference type="Gene3D" id="1.20.140.160">
    <property type="match status" value="1"/>
</dbReference>
<dbReference type="EMBL" id="QZJZ01000065">
    <property type="protein sequence ID" value="RJP58527.1"/>
    <property type="molecule type" value="Genomic_DNA"/>
</dbReference>
<keyword evidence="3" id="KW-0238">DNA-binding</keyword>
<dbReference type="SUPFAM" id="SSF88946">
    <property type="entry name" value="Sigma2 domain of RNA polymerase sigma factors"/>
    <property type="match status" value="1"/>
</dbReference>
<dbReference type="PRINTS" id="PR00046">
    <property type="entry name" value="SIGMA70FCT"/>
</dbReference>
<dbReference type="GO" id="GO:0003677">
    <property type="term" value="F:DNA binding"/>
    <property type="evidence" value="ECO:0007669"/>
    <property type="project" value="UniProtKB-KW"/>
</dbReference>
<evidence type="ECO:0000259" key="5">
    <source>
        <dbReference type="PROSITE" id="PS00715"/>
    </source>
</evidence>
<dbReference type="PIRSF" id="PIRSF000770">
    <property type="entry name" value="RNA_pol_sigma-SigE/K"/>
    <property type="match status" value="1"/>
</dbReference>
<dbReference type="InterPro" id="IPR007630">
    <property type="entry name" value="RNA_pol_sigma70_r4"/>
</dbReference>
<dbReference type="InterPro" id="IPR000943">
    <property type="entry name" value="RNA_pol_sigma70"/>
</dbReference>
<dbReference type="CDD" id="cd06171">
    <property type="entry name" value="Sigma70_r4"/>
    <property type="match status" value="1"/>
</dbReference>
<evidence type="ECO:0000256" key="1">
    <source>
        <dbReference type="ARBA" id="ARBA00023015"/>
    </source>
</evidence>
<dbReference type="NCBIfam" id="TIGR02479">
    <property type="entry name" value="FliA_WhiG"/>
    <property type="match status" value="1"/>
</dbReference>
<proteinExistence type="predicted"/>
<protein>
    <submittedName>
        <fullName evidence="6">FliA/WhiG family RNA polymerase sigma factor</fullName>
    </submittedName>
</protein>
<dbReference type="NCBIfam" id="NF005413">
    <property type="entry name" value="PRK06986.1"/>
    <property type="match status" value="1"/>
</dbReference>
<dbReference type="PANTHER" id="PTHR30385">
    <property type="entry name" value="SIGMA FACTOR F FLAGELLAR"/>
    <property type="match status" value="1"/>
</dbReference>
<feature type="domain" description="RNA polymerase sigma-70" evidence="5">
    <location>
        <begin position="64"/>
        <end position="77"/>
    </location>
</feature>
<keyword evidence="4" id="KW-0804">Transcription</keyword>
<evidence type="ECO:0000256" key="2">
    <source>
        <dbReference type="ARBA" id="ARBA00023082"/>
    </source>
</evidence>
<reference evidence="6 7" key="1">
    <citation type="journal article" date="2017" name="ISME J.">
        <title>Energy and carbon metabolisms in a deep terrestrial subsurface fluid microbial community.</title>
        <authorList>
            <person name="Momper L."/>
            <person name="Jungbluth S.P."/>
            <person name="Lee M.D."/>
            <person name="Amend J.P."/>
        </authorList>
    </citation>
    <scope>NUCLEOTIDE SEQUENCE [LARGE SCALE GENOMIC DNA]</scope>
    <source>
        <strain evidence="6">SURF_26</strain>
    </source>
</reference>
<dbReference type="InterPro" id="IPR013324">
    <property type="entry name" value="RNA_pol_sigma_r3/r4-like"/>
</dbReference>
<evidence type="ECO:0000256" key="3">
    <source>
        <dbReference type="ARBA" id="ARBA00023125"/>
    </source>
</evidence>
<evidence type="ECO:0000256" key="4">
    <source>
        <dbReference type="ARBA" id="ARBA00023163"/>
    </source>
</evidence>
<dbReference type="Pfam" id="PF04539">
    <property type="entry name" value="Sigma70_r3"/>
    <property type="match status" value="1"/>
</dbReference>
<dbReference type="Pfam" id="PF04545">
    <property type="entry name" value="Sigma70_r4"/>
    <property type="match status" value="1"/>
</dbReference>
<dbReference type="InterPro" id="IPR014284">
    <property type="entry name" value="RNA_pol_sigma-70_dom"/>
</dbReference>
<dbReference type="GO" id="GO:0006352">
    <property type="term" value="P:DNA-templated transcription initiation"/>
    <property type="evidence" value="ECO:0007669"/>
    <property type="project" value="InterPro"/>
</dbReference>
<name>A0A3A4R6W6_9BACT</name>
<dbReference type="InterPro" id="IPR012845">
    <property type="entry name" value="RNA_pol_sigma_FliA_WhiG"/>
</dbReference>
<dbReference type="AlphaFoldDB" id="A0A3A4R6W6"/>
<dbReference type="NCBIfam" id="TIGR02937">
    <property type="entry name" value="sigma70-ECF"/>
    <property type="match status" value="1"/>
</dbReference>
<dbReference type="InterPro" id="IPR013325">
    <property type="entry name" value="RNA_pol_sigma_r2"/>
</dbReference>
<dbReference type="InterPro" id="IPR007624">
    <property type="entry name" value="RNA_pol_sigma70_r3"/>
</dbReference>
<evidence type="ECO:0000313" key="6">
    <source>
        <dbReference type="EMBL" id="RJP58527.1"/>
    </source>
</evidence>
<dbReference type="Pfam" id="PF04542">
    <property type="entry name" value="Sigma70_r2"/>
    <property type="match status" value="1"/>
</dbReference>
<dbReference type="GO" id="GO:0003899">
    <property type="term" value="F:DNA-directed RNA polymerase activity"/>
    <property type="evidence" value="ECO:0007669"/>
    <property type="project" value="InterPro"/>
</dbReference>
<dbReference type="Gene3D" id="1.10.1740.10">
    <property type="match status" value="1"/>
</dbReference>
<dbReference type="InterPro" id="IPR007627">
    <property type="entry name" value="RNA_pol_sigma70_r2"/>
</dbReference>
<dbReference type="Proteomes" id="UP000266426">
    <property type="component" value="Unassembled WGS sequence"/>
</dbReference>
<evidence type="ECO:0000313" key="7">
    <source>
        <dbReference type="Proteomes" id="UP000266426"/>
    </source>
</evidence>
<comment type="caution">
    <text evidence="6">The sequence shown here is derived from an EMBL/GenBank/DDBJ whole genome shotgun (WGS) entry which is preliminary data.</text>
</comment>
<organism evidence="6 7">
    <name type="scientific">Candidatus Auribacter fodinae</name>
    <dbReference type="NCBI Taxonomy" id="2093366"/>
    <lineage>
        <taxon>Bacteria</taxon>
        <taxon>Pseudomonadati</taxon>
        <taxon>Candidatus Auribacterota</taxon>
        <taxon>Candidatus Auribacteria</taxon>
        <taxon>Candidatus Auribacterales</taxon>
        <taxon>Candidatus Auribacteraceae</taxon>
        <taxon>Candidatus Auribacter</taxon>
    </lineage>
</organism>
<gene>
    <name evidence="6" type="ORF">C4541_07785</name>
</gene>
<keyword evidence="2" id="KW-0731">Sigma factor</keyword>